<dbReference type="Gene3D" id="3.40.50.2000">
    <property type="entry name" value="Glycogen Phosphorylase B"/>
    <property type="match status" value="2"/>
</dbReference>
<evidence type="ECO:0000259" key="1">
    <source>
        <dbReference type="Pfam" id="PF00534"/>
    </source>
</evidence>
<dbReference type="Pfam" id="PF13439">
    <property type="entry name" value="Glyco_transf_4"/>
    <property type="match status" value="1"/>
</dbReference>
<dbReference type="AlphaFoldDB" id="A0A7Y0LDC6"/>
<dbReference type="CDD" id="cd03801">
    <property type="entry name" value="GT4_PimA-like"/>
    <property type="match status" value="1"/>
</dbReference>
<dbReference type="SUPFAM" id="SSF53756">
    <property type="entry name" value="UDP-Glycosyltransferase/glycogen phosphorylase"/>
    <property type="match status" value="1"/>
</dbReference>
<reference evidence="3 4" key="1">
    <citation type="submission" date="2020-04" db="EMBL/GenBank/DDBJ databases">
        <title>Thalassotalea sp. M1531, isolated from the surface of marine red alga.</title>
        <authorList>
            <person name="Pang L."/>
            <person name="Lu D.-C."/>
        </authorList>
    </citation>
    <scope>NUCLEOTIDE SEQUENCE [LARGE SCALE GENOMIC DNA]</scope>
    <source>
        <strain evidence="3 4">M1531</strain>
    </source>
</reference>
<accession>A0A7Y0LDC6</accession>
<name>A0A7Y0LDC6_9GAMM</name>
<dbReference type="EMBL" id="JABBXH010000003">
    <property type="protein sequence ID" value="NMP32108.1"/>
    <property type="molecule type" value="Genomic_DNA"/>
</dbReference>
<comment type="caution">
    <text evidence="3">The sequence shown here is derived from an EMBL/GenBank/DDBJ whole genome shotgun (WGS) entry which is preliminary data.</text>
</comment>
<dbReference type="GO" id="GO:0016758">
    <property type="term" value="F:hexosyltransferase activity"/>
    <property type="evidence" value="ECO:0007669"/>
    <property type="project" value="TreeGrafter"/>
</dbReference>
<dbReference type="PANTHER" id="PTHR45947:SF3">
    <property type="entry name" value="SULFOQUINOVOSYL TRANSFERASE SQD2"/>
    <property type="match status" value="1"/>
</dbReference>
<feature type="domain" description="Glycosyltransferase subfamily 4-like N-terminal" evidence="2">
    <location>
        <begin position="22"/>
        <end position="178"/>
    </location>
</feature>
<dbReference type="RefSeq" id="WP_169075427.1">
    <property type="nucleotide sequence ID" value="NZ_JABBXH010000003.1"/>
</dbReference>
<keyword evidence="3" id="KW-0808">Transferase</keyword>
<gene>
    <name evidence="3" type="ORF">HII17_11060</name>
</gene>
<evidence type="ECO:0000313" key="3">
    <source>
        <dbReference type="EMBL" id="NMP32108.1"/>
    </source>
</evidence>
<sequence>MKQFSLQKRILFVHFGEDWLRGSEIVLLDLISAAKQKGHTAILWCNSRVLSEEAEKLDITVITEPFACLGYWFFPRWSFASFISQVKKAIHLIHDFNVDVVHCNNGAPCQWLSFACKWTKVPLILHLHARYQYFDRLMLCFSGADHVVGVSQSVVDVFSEREVRLASMQVIYNGIDKRRAIDNKPIDLRNLVNAHEQDVVLLYIGSLIPRKSVALVIEALGQCSNFKLVVAGDGEEKDNLIALVKSKKLSQQVLFLGEQKNVAALYSSNADCFVSVPNEEVFGLTLAEASLAKLPIITTNIAGVNEIYQDGVNARLIAPNDLDALIGALDELKSRPKRYHIFALTAHTHISTNFNKQSQFEQFDACYNQVIEQRCHDGLSTFLLYHMRCLMQAIIKRGSNKLAQLITRSFKWMSIQS</sequence>
<proteinExistence type="predicted"/>
<keyword evidence="4" id="KW-1185">Reference proteome</keyword>
<dbReference type="InterPro" id="IPR028098">
    <property type="entry name" value="Glyco_trans_4-like_N"/>
</dbReference>
<dbReference type="Pfam" id="PF00534">
    <property type="entry name" value="Glycos_transf_1"/>
    <property type="match status" value="1"/>
</dbReference>
<feature type="domain" description="Glycosyl transferase family 1" evidence="1">
    <location>
        <begin position="193"/>
        <end position="342"/>
    </location>
</feature>
<dbReference type="InterPro" id="IPR050194">
    <property type="entry name" value="Glycosyltransferase_grp1"/>
</dbReference>
<evidence type="ECO:0000313" key="4">
    <source>
        <dbReference type="Proteomes" id="UP000568664"/>
    </source>
</evidence>
<dbReference type="PANTHER" id="PTHR45947">
    <property type="entry name" value="SULFOQUINOVOSYL TRANSFERASE SQD2"/>
    <property type="match status" value="1"/>
</dbReference>
<evidence type="ECO:0000259" key="2">
    <source>
        <dbReference type="Pfam" id="PF13439"/>
    </source>
</evidence>
<organism evidence="3 4">
    <name type="scientific">Thalassotalea algicola</name>
    <dbReference type="NCBI Taxonomy" id="2716224"/>
    <lineage>
        <taxon>Bacteria</taxon>
        <taxon>Pseudomonadati</taxon>
        <taxon>Pseudomonadota</taxon>
        <taxon>Gammaproteobacteria</taxon>
        <taxon>Alteromonadales</taxon>
        <taxon>Colwelliaceae</taxon>
        <taxon>Thalassotalea</taxon>
    </lineage>
</organism>
<dbReference type="Proteomes" id="UP000568664">
    <property type="component" value="Unassembled WGS sequence"/>
</dbReference>
<dbReference type="InterPro" id="IPR001296">
    <property type="entry name" value="Glyco_trans_1"/>
</dbReference>
<protein>
    <submittedName>
        <fullName evidence="3">Glycosyltransferase family 4 protein</fullName>
    </submittedName>
</protein>